<reference evidence="1" key="1">
    <citation type="submission" date="2023-08" db="EMBL/GenBank/DDBJ databases">
        <authorList>
            <person name="Chen Y."/>
            <person name="Shah S."/>
            <person name="Dougan E. K."/>
            <person name="Thang M."/>
            <person name="Chan C."/>
        </authorList>
    </citation>
    <scope>NUCLEOTIDE SEQUENCE</scope>
</reference>
<dbReference type="Proteomes" id="UP001178507">
    <property type="component" value="Unassembled WGS sequence"/>
</dbReference>
<keyword evidence="2" id="KW-1185">Reference proteome</keyword>
<protein>
    <submittedName>
        <fullName evidence="1">Uncharacterized protein</fullName>
    </submittedName>
</protein>
<organism evidence="1 2">
    <name type="scientific">Effrenium voratum</name>
    <dbReference type="NCBI Taxonomy" id="2562239"/>
    <lineage>
        <taxon>Eukaryota</taxon>
        <taxon>Sar</taxon>
        <taxon>Alveolata</taxon>
        <taxon>Dinophyceae</taxon>
        <taxon>Suessiales</taxon>
        <taxon>Symbiodiniaceae</taxon>
        <taxon>Effrenium</taxon>
    </lineage>
</organism>
<comment type="caution">
    <text evidence="1">The sequence shown here is derived from an EMBL/GenBank/DDBJ whole genome shotgun (WGS) entry which is preliminary data.</text>
</comment>
<evidence type="ECO:0000313" key="2">
    <source>
        <dbReference type="Proteomes" id="UP001178507"/>
    </source>
</evidence>
<evidence type="ECO:0000313" key="1">
    <source>
        <dbReference type="EMBL" id="CAJ1406006.1"/>
    </source>
</evidence>
<proteinExistence type="predicted"/>
<dbReference type="AlphaFoldDB" id="A0AA36JJ48"/>
<accession>A0AA36JJ48</accession>
<sequence>MPRSPVVFIDEALLPAARHTTSSVKPWRLKAVDVKVPKMSEAQGQRAFFTSTRGSMARTFTVASQLGVKWTYLDASQPECDHVCTTRNCWCHGVIKDAYLQDTDPQPALPAIEPAALCDQSADADTADDPTPEAAEAEAEVEELQELPLPKANRRKKKIATMPARVGPKEEMASARLEGIGQIARGRVMSEARLPKLQVPEPLQSGSVLTAAGVPDLPVVMRKKKKIVSMPELRRFLVQG</sequence>
<gene>
    <name evidence="1" type="ORF">EVOR1521_LOCUS28073</name>
</gene>
<name>A0AA36JJ48_9DINO</name>
<dbReference type="EMBL" id="CAUJNA010003612">
    <property type="protein sequence ID" value="CAJ1406006.1"/>
    <property type="molecule type" value="Genomic_DNA"/>
</dbReference>